<evidence type="ECO:0000256" key="3">
    <source>
        <dbReference type="ARBA" id="ARBA00022676"/>
    </source>
</evidence>
<dbReference type="Pfam" id="PF00156">
    <property type="entry name" value="Pribosyltran"/>
    <property type="match status" value="1"/>
</dbReference>
<comment type="pathway">
    <text evidence="1 6">Pyrimidine metabolism; UMP biosynthesis via de novo pathway; UMP from orotate: step 1/2.</text>
</comment>
<organism evidence="8 9">
    <name type="scientific">Massilimicrobiota timonensis</name>
    <dbReference type="NCBI Taxonomy" id="1776392"/>
    <lineage>
        <taxon>Bacteria</taxon>
        <taxon>Bacillati</taxon>
        <taxon>Bacillota</taxon>
        <taxon>Erysipelotrichia</taxon>
        <taxon>Erysipelotrichales</taxon>
        <taxon>Erysipelotrichaceae</taxon>
        <taxon>Massilimicrobiota</taxon>
    </lineage>
</organism>
<dbReference type="InterPro" id="IPR023031">
    <property type="entry name" value="OPRT"/>
</dbReference>
<evidence type="ECO:0000256" key="5">
    <source>
        <dbReference type="ARBA" id="ARBA00022975"/>
    </source>
</evidence>
<dbReference type="EC" id="2.4.2.10" evidence="2 6"/>
<dbReference type="SUPFAM" id="SSF53271">
    <property type="entry name" value="PRTase-like"/>
    <property type="match status" value="1"/>
</dbReference>
<keyword evidence="3 6" id="KW-0328">Glycosyltransferase</keyword>
<evidence type="ECO:0000313" key="9">
    <source>
        <dbReference type="Proteomes" id="UP000195305"/>
    </source>
</evidence>
<evidence type="ECO:0000256" key="4">
    <source>
        <dbReference type="ARBA" id="ARBA00022679"/>
    </source>
</evidence>
<dbReference type="GO" id="GO:0044205">
    <property type="term" value="P:'de novo' UMP biosynthetic process"/>
    <property type="evidence" value="ECO:0007669"/>
    <property type="project" value="UniProtKB-UniRule"/>
</dbReference>
<dbReference type="Proteomes" id="UP000195305">
    <property type="component" value="Unassembled WGS sequence"/>
</dbReference>
<comment type="similarity">
    <text evidence="6">Belongs to the purine/pyrimidine phosphoribosyltransferase family. PyrE subfamily.</text>
</comment>
<feature type="binding site" evidence="6">
    <location>
        <position position="98"/>
    </location>
    <ligand>
        <name>5-phospho-alpha-D-ribose 1-diphosphate</name>
        <dbReference type="ChEBI" id="CHEBI:58017"/>
        <note>ligand shared between dimeric partners</note>
    </ligand>
</feature>
<dbReference type="InterPro" id="IPR000836">
    <property type="entry name" value="PRTase_dom"/>
</dbReference>
<comment type="caution">
    <text evidence="6">Lacks conserved residue(s) required for the propagation of feature annotation.</text>
</comment>
<comment type="subunit">
    <text evidence="6">Homodimer.</text>
</comment>
<keyword evidence="5 6" id="KW-0665">Pyrimidine biosynthesis</keyword>
<dbReference type="GO" id="GO:0000287">
    <property type="term" value="F:magnesium ion binding"/>
    <property type="evidence" value="ECO:0007669"/>
    <property type="project" value="UniProtKB-UniRule"/>
</dbReference>
<dbReference type="GO" id="GO:0004588">
    <property type="term" value="F:orotate phosphoribosyltransferase activity"/>
    <property type="evidence" value="ECO:0007669"/>
    <property type="project" value="UniProtKB-UniRule"/>
</dbReference>
<dbReference type="EMBL" id="NFLJ01000017">
    <property type="protein sequence ID" value="OUQ34397.1"/>
    <property type="molecule type" value="Genomic_DNA"/>
</dbReference>
<dbReference type="HAMAP" id="MF_01208">
    <property type="entry name" value="PyrE"/>
    <property type="match status" value="1"/>
</dbReference>
<feature type="binding site" description="in other chain" evidence="6">
    <location>
        <begin position="120"/>
        <end position="128"/>
    </location>
    <ligand>
        <name>5-phospho-alpha-D-ribose 1-diphosphate</name>
        <dbReference type="ChEBI" id="CHEBI:58017"/>
        <note>ligand shared between dimeric partners</note>
    </ligand>
</feature>
<dbReference type="AlphaFoldDB" id="A0A1Y4SWS5"/>
<protein>
    <recommendedName>
        <fullName evidence="2 6">Orotate phosphoribosyltransferase</fullName>
        <shortName evidence="6">OPRT</shortName>
        <shortName evidence="6">OPRTase</shortName>
        <ecNumber evidence="2 6">2.4.2.10</ecNumber>
    </recommendedName>
</protein>
<comment type="caution">
    <text evidence="8">The sequence shown here is derived from an EMBL/GenBank/DDBJ whole genome shotgun (WGS) entry which is preliminary data.</text>
</comment>
<comment type="function">
    <text evidence="6">Catalyzes the transfer of a ribosyl phosphate group from 5-phosphoribose 1-diphosphate to orotate, leading to the formation of orotidine monophosphate (OMP).</text>
</comment>
<feature type="domain" description="Phosphoribosyltransferase" evidence="7">
    <location>
        <begin position="65"/>
        <end position="166"/>
    </location>
</feature>
<dbReference type="InterPro" id="IPR029057">
    <property type="entry name" value="PRTase-like"/>
</dbReference>
<dbReference type="PANTHER" id="PTHR19278">
    <property type="entry name" value="OROTATE PHOSPHORIBOSYLTRANSFERASE"/>
    <property type="match status" value="1"/>
</dbReference>
<dbReference type="NCBIfam" id="TIGR00336">
    <property type="entry name" value="pyrE"/>
    <property type="match status" value="1"/>
</dbReference>
<evidence type="ECO:0000313" key="8">
    <source>
        <dbReference type="EMBL" id="OUQ34397.1"/>
    </source>
</evidence>
<evidence type="ECO:0000256" key="1">
    <source>
        <dbReference type="ARBA" id="ARBA00004889"/>
    </source>
</evidence>
<evidence type="ECO:0000259" key="7">
    <source>
        <dbReference type="Pfam" id="PF00156"/>
    </source>
</evidence>
<keyword evidence="9" id="KW-1185">Reference proteome</keyword>
<dbReference type="InterPro" id="IPR004467">
    <property type="entry name" value="Or_phspho_trans_dom"/>
</dbReference>
<name>A0A1Y4SWS5_9FIRM</name>
<dbReference type="PANTHER" id="PTHR19278:SF9">
    <property type="entry name" value="URIDINE 5'-MONOPHOSPHATE SYNTHASE"/>
    <property type="match status" value="1"/>
</dbReference>
<dbReference type="CDD" id="cd06223">
    <property type="entry name" value="PRTases_typeI"/>
    <property type="match status" value="1"/>
</dbReference>
<feature type="binding site" evidence="6">
    <location>
        <position position="94"/>
    </location>
    <ligand>
        <name>5-phospho-alpha-D-ribose 1-diphosphate</name>
        <dbReference type="ChEBI" id="CHEBI:58017"/>
        <note>ligand shared between dimeric partners</note>
    </ligand>
</feature>
<comment type="cofactor">
    <cofactor evidence="6">
        <name>Mg(2+)</name>
        <dbReference type="ChEBI" id="CHEBI:18420"/>
    </cofactor>
</comment>
<feature type="binding site" evidence="6">
    <location>
        <position position="124"/>
    </location>
    <ligand>
        <name>orotate</name>
        <dbReference type="ChEBI" id="CHEBI:30839"/>
    </ligand>
</feature>
<evidence type="ECO:0000256" key="6">
    <source>
        <dbReference type="HAMAP-Rule" id="MF_01208"/>
    </source>
</evidence>
<dbReference type="UniPathway" id="UPA00070">
    <property type="reaction ID" value="UER00119"/>
</dbReference>
<proteinExistence type="inferred from homology"/>
<feature type="binding site" evidence="6">
    <location>
        <position position="100"/>
    </location>
    <ligand>
        <name>5-phospho-alpha-D-ribose 1-diphosphate</name>
        <dbReference type="ChEBI" id="CHEBI:58017"/>
        <note>ligand shared between dimeric partners</note>
    </ligand>
</feature>
<dbReference type="GO" id="GO:0019856">
    <property type="term" value="P:pyrimidine nucleobase biosynthetic process"/>
    <property type="evidence" value="ECO:0007669"/>
    <property type="project" value="TreeGrafter"/>
</dbReference>
<reference evidence="8 9" key="1">
    <citation type="journal article" date="2018" name="BMC Genomics">
        <title>Whole genome sequencing and function prediction of 133 gut anaerobes isolated from chicken caecum in pure cultures.</title>
        <authorList>
            <person name="Medvecky M."/>
            <person name="Cejkova D."/>
            <person name="Polansky O."/>
            <person name="Karasova D."/>
            <person name="Kubasova T."/>
            <person name="Cizek A."/>
            <person name="Rychlik I."/>
        </authorList>
    </citation>
    <scope>NUCLEOTIDE SEQUENCE [LARGE SCALE GENOMIC DNA]</scope>
    <source>
        <strain evidence="8 9">An13</strain>
    </source>
</reference>
<dbReference type="Gene3D" id="3.40.50.2020">
    <property type="match status" value="1"/>
</dbReference>
<accession>A0A1Y4SWS5</accession>
<comment type="catalytic activity">
    <reaction evidence="6">
        <text>orotidine 5'-phosphate + diphosphate = orotate + 5-phospho-alpha-D-ribose 1-diphosphate</text>
        <dbReference type="Rhea" id="RHEA:10380"/>
        <dbReference type="ChEBI" id="CHEBI:30839"/>
        <dbReference type="ChEBI" id="CHEBI:33019"/>
        <dbReference type="ChEBI" id="CHEBI:57538"/>
        <dbReference type="ChEBI" id="CHEBI:58017"/>
        <dbReference type="EC" id="2.4.2.10"/>
    </reaction>
</comment>
<dbReference type="OrthoDB" id="9803963at2"/>
<gene>
    <name evidence="6" type="primary">pyrE</name>
    <name evidence="8" type="ORF">B5E75_07095</name>
</gene>
<keyword evidence="6" id="KW-0460">Magnesium</keyword>
<sequence length="210" mass="23109">MEKTIAKDLLSIQAVFLRPNEPFTWASGIKSPIYCDNRLTLSYPEVRKDIEQGLAKLIKENYPECECLMGTATAGIAHAALAADILDLPMGYVRGGAKSHGRNNRIEGLVKPGMKVVVVEDLISTGGSSLECVDALREAGCEVLGMVAIFTYGLEDSAKNFAAKDCSFYTLTNYDTLIQVAVEHEYIEAADLEKLKAWKKDPHDESWMSK</sequence>
<dbReference type="RefSeq" id="WP_087304079.1">
    <property type="nucleotide sequence ID" value="NZ_AP031415.1"/>
</dbReference>
<evidence type="ECO:0000256" key="2">
    <source>
        <dbReference type="ARBA" id="ARBA00011971"/>
    </source>
</evidence>
<keyword evidence="4 6" id="KW-0808">Transferase</keyword>